<evidence type="ECO:0000313" key="1">
    <source>
        <dbReference type="EMBL" id="MPM92893.1"/>
    </source>
</evidence>
<dbReference type="AlphaFoldDB" id="A0A645DWA9"/>
<gene>
    <name evidence="1" type="ORF">SDC9_140029</name>
</gene>
<accession>A0A645DWA9</accession>
<comment type="caution">
    <text evidence="1">The sequence shown here is derived from an EMBL/GenBank/DDBJ whole genome shotgun (WGS) entry which is preliminary data.</text>
</comment>
<sequence length="275" mass="30234">MGRLFAGIDRYVSGTGYSDSCAVKTLAGILEHVFRKITQPVAGGFGSHQTAAVGQAFTGEHAGEFVAQPLILAKHITDLAAANADIAGRHVCVGSDILEQLRHEALTKPPDFGIGLSFGIKIASTLAAANGKAGQAVFKDLFECKKLDNSLINGRMKPKPAFIGADCTAELNAKTAVDMHRARIIFPWYTELDDALRFHNALQNTFFYILWMRRHDGGKRLQDLPDSLMKLRLGGITFDNPFHQFAHVRILNMHNFAPSSPTGFIRELVVKWYII</sequence>
<dbReference type="EMBL" id="VSSQ01039774">
    <property type="protein sequence ID" value="MPM92893.1"/>
    <property type="molecule type" value="Genomic_DNA"/>
</dbReference>
<proteinExistence type="predicted"/>
<protein>
    <submittedName>
        <fullName evidence="1">Uncharacterized protein</fullName>
    </submittedName>
</protein>
<reference evidence="1" key="1">
    <citation type="submission" date="2019-08" db="EMBL/GenBank/DDBJ databases">
        <authorList>
            <person name="Kucharzyk K."/>
            <person name="Murdoch R.W."/>
            <person name="Higgins S."/>
            <person name="Loffler F."/>
        </authorList>
    </citation>
    <scope>NUCLEOTIDE SEQUENCE</scope>
</reference>
<name>A0A645DWA9_9ZZZZ</name>
<organism evidence="1">
    <name type="scientific">bioreactor metagenome</name>
    <dbReference type="NCBI Taxonomy" id="1076179"/>
    <lineage>
        <taxon>unclassified sequences</taxon>
        <taxon>metagenomes</taxon>
        <taxon>ecological metagenomes</taxon>
    </lineage>
</organism>